<dbReference type="PANTHER" id="PTHR35340">
    <property type="entry name" value="PQQ ENZYME REPEAT PROTEIN-RELATED"/>
    <property type="match status" value="1"/>
</dbReference>
<sequence length="582" mass="64662">MKTRTTSLRLAGVSLLTLTLTSIVSAKEFPYGKNHDYPTFKALDLDKDGQVTVSEIDKAATSLLTLDSNSDGKLSPEELGGTGPFFGYLRMQTTIRVLDRDGDTALSKAEIANAPTQLKRLAAKGNADGILSKFEAYDNRINLGGGQTKANPEEGVGPMLEYIINYPRNSKVIAPGSDPRAYQGYFLYTESGASSDVQVNTGTYLLDPNGKKVHEWKTDRYSPEGSAAYLLPNGNLVRNVAPSDWLDIEDFSVGAHGMVEILDWDGKVLWEYKRHKKGSYVLHHDIEPLANGNILVISYEAKTPKEVAALGGKKATAIRWFEKILEIKPNLKDGSTEIVWEWDVTDHLIQDEHKELANYGDPAAHPELLDINFIPAGNRQVHFNSIDYHAGRDQILISSMNYGEVYVIDRKTGKIIYRWGNPAAYGMGTKADKILAVQHDARWMDDDTLPHTGDFTVHNNRAGKIPGKEGPFAMGVTYTSILEVKLPSMKDRAYPRENGKPYTAEITWQYKPDPLDSWYCPFMGGASRLPNGNTLVVNSYNKRIFEVTPKGEMVLNFHIPGPGRIFRIYKIPASHPALKGKL</sequence>
<proteinExistence type="predicted"/>
<feature type="domain" description="EF-hand" evidence="2">
    <location>
        <begin position="40"/>
        <end position="66"/>
    </location>
</feature>
<dbReference type="PANTHER" id="PTHR35340:SF5">
    <property type="entry name" value="ASST-DOMAIN-CONTAINING PROTEIN"/>
    <property type="match status" value="1"/>
</dbReference>
<feature type="signal peptide" evidence="1">
    <location>
        <begin position="1"/>
        <end position="26"/>
    </location>
</feature>
<dbReference type="AlphaFoldDB" id="A0AAE2SD48"/>
<dbReference type="SUPFAM" id="SSF50998">
    <property type="entry name" value="Quinoprotein alcohol dehydrogenase-like"/>
    <property type="match status" value="1"/>
</dbReference>
<evidence type="ECO:0000256" key="1">
    <source>
        <dbReference type="SAM" id="SignalP"/>
    </source>
</evidence>
<reference evidence="3" key="1">
    <citation type="submission" date="2021-01" db="EMBL/GenBank/DDBJ databases">
        <title>Modified the classification status of verrucomicrobia.</title>
        <authorList>
            <person name="Feng X."/>
        </authorList>
    </citation>
    <scope>NUCLEOTIDE SEQUENCE</scope>
    <source>
        <strain evidence="3">5K15</strain>
    </source>
</reference>
<keyword evidence="1" id="KW-0732">Signal</keyword>
<dbReference type="Gene3D" id="1.10.238.10">
    <property type="entry name" value="EF-hand"/>
    <property type="match status" value="1"/>
</dbReference>
<dbReference type="PROSITE" id="PS00018">
    <property type="entry name" value="EF_HAND_1"/>
    <property type="match status" value="1"/>
</dbReference>
<dbReference type="Proteomes" id="UP000634206">
    <property type="component" value="Unassembled WGS sequence"/>
</dbReference>
<accession>A0AAE2SD48</accession>
<dbReference type="Pfam" id="PF13202">
    <property type="entry name" value="EF-hand_5"/>
    <property type="match status" value="2"/>
</dbReference>
<dbReference type="InterPro" id="IPR018247">
    <property type="entry name" value="EF_Hand_1_Ca_BS"/>
</dbReference>
<protein>
    <submittedName>
        <fullName evidence="3">Aryl-sulfate sulfotransferase</fullName>
    </submittedName>
</protein>
<keyword evidence="4" id="KW-1185">Reference proteome</keyword>
<dbReference type="PROSITE" id="PS50222">
    <property type="entry name" value="EF_HAND_2"/>
    <property type="match status" value="1"/>
</dbReference>
<organism evidence="3 4">
    <name type="scientific">Oceaniferula flava</name>
    <dbReference type="NCBI Taxonomy" id="2800421"/>
    <lineage>
        <taxon>Bacteria</taxon>
        <taxon>Pseudomonadati</taxon>
        <taxon>Verrucomicrobiota</taxon>
        <taxon>Verrucomicrobiia</taxon>
        <taxon>Verrucomicrobiales</taxon>
        <taxon>Verrucomicrobiaceae</taxon>
        <taxon>Oceaniferula</taxon>
    </lineage>
</organism>
<dbReference type="InterPro" id="IPR002048">
    <property type="entry name" value="EF_hand_dom"/>
</dbReference>
<evidence type="ECO:0000313" key="4">
    <source>
        <dbReference type="Proteomes" id="UP000634206"/>
    </source>
</evidence>
<evidence type="ECO:0000259" key="2">
    <source>
        <dbReference type="PROSITE" id="PS50222"/>
    </source>
</evidence>
<dbReference type="InterPro" id="IPR053143">
    <property type="entry name" value="Arylsulfate_ST"/>
</dbReference>
<dbReference type="Pfam" id="PF05935">
    <property type="entry name" value="Arylsulfotrans"/>
    <property type="match status" value="1"/>
</dbReference>
<comment type="caution">
    <text evidence="3">The sequence shown here is derived from an EMBL/GenBank/DDBJ whole genome shotgun (WGS) entry which is preliminary data.</text>
</comment>
<dbReference type="GO" id="GO:0005509">
    <property type="term" value="F:calcium ion binding"/>
    <property type="evidence" value="ECO:0007669"/>
    <property type="project" value="InterPro"/>
</dbReference>
<gene>
    <name evidence="3" type="ORF">JIN83_04010</name>
</gene>
<dbReference type="InterPro" id="IPR010262">
    <property type="entry name" value="Arylsulfotransferase_bact"/>
</dbReference>
<dbReference type="GO" id="GO:0004062">
    <property type="term" value="F:aryl sulfotransferase activity"/>
    <property type="evidence" value="ECO:0007669"/>
    <property type="project" value="InterPro"/>
</dbReference>
<dbReference type="SUPFAM" id="SSF47473">
    <property type="entry name" value="EF-hand"/>
    <property type="match status" value="1"/>
</dbReference>
<dbReference type="EMBL" id="JAENIG010000002">
    <property type="protein sequence ID" value="MBK1854106.1"/>
    <property type="molecule type" value="Genomic_DNA"/>
</dbReference>
<dbReference type="RefSeq" id="WP_309488712.1">
    <property type="nucleotide sequence ID" value="NZ_JAENIG010000002.1"/>
</dbReference>
<feature type="chain" id="PRO_5041986622" evidence="1">
    <location>
        <begin position="27"/>
        <end position="582"/>
    </location>
</feature>
<dbReference type="InterPro" id="IPR011992">
    <property type="entry name" value="EF-hand-dom_pair"/>
</dbReference>
<name>A0AAE2SD48_9BACT</name>
<dbReference type="InterPro" id="IPR011047">
    <property type="entry name" value="Quinoprotein_ADH-like_sf"/>
</dbReference>
<evidence type="ECO:0000313" key="3">
    <source>
        <dbReference type="EMBL" id="MBK1854106.1"/>
    </source>
</evidence>